<evidence type="ECO:0000313" key="3">
    <source>
        <dbReference type="EMBL" id="MCW1914564.1"/>
    </source>
</evidence>
<evidence type="ECO:0000259" key="2">
    <source>
        <dbReference type="Pfam" id="PF20239"/>
    </source>
</evidence>
<proteinExistence type="predicted"/>
<dbReference type="InterPro" id="IPR013325">
    <property type="entry name" value="RNA_pol_sigma_r2"/>
</dbReference>
<name>A0ABT3G504_9BACT</name>
<dbReference type="InterPro" id="IPR046531">
    <property type="entry name" value="DUF6596"/>
</dbReference>
<dbReference type="Gene3D" id="1.10.1740.10">
    <property type="match status" value="1"/>
</dbReference>
<sequence length="437" mass="48990">MSAPPVHNPEVPKLTEHLFRHEAAKLVSTLTGIFGIHRLQLAEDVVQEAMIRALQTWPYYGVPANPAAWLMQTAKNRALDLIRREKLFNEKQLEIAASLEALPDEGDTPRFDDEIRDDRLRLIFACCHPAISLEDQTVLALKTLCAFSVTEIATAFLSSEGAIAKRLTRAKQRIQDQRIPFEIPSGAELESRLDGVLQVLYLLFNEGYKASSGELIVKEDLCREAIRLGGLLAAHPAADHPRTHALLALMLLDAARIPARQDRDGNILRLMDQDRESWDRTLIAAGLWHLSQSSRGEELSEYHLQAGIAACHCTAADYRATDWARILKHYDRWQEVSDSPVVALNRAVAVANVHGAEAGMKALREIAKPEQLETYYLFHAVVGDFEERMERRQEAAASFSKAIELTGVAAEKTFLDERRRACESNVPYRPGKHRPKG</sequence>
<dbReference type="RefSeq" id="WP_264514097.1">
    <property type="nucleotide sequence ID" value="NZ_JAPDDR010000006.1"/>
</dbReference>
<gene>
    <name evidence="3" type="ORF">OJ996_13325</name>
</gene>
<organism evidence="3 4">
    <name type="scientific">Luteolibacter rhizosphaerae</name>
    <dbReference type="NCBI Taxonomy" id="2989719"/>
    <lineage>
        <taxon>Bacteria</taxon>
        <taxon>Pseudomonadati</taxon>
        <taxon>Verrucomicrobiota</taxon>
        <taxon>Verrucomicrobiia</taxon>
        <taxon>Verrucomicrobiales</taxon>
        <taxon>Verrucomicrobiaceae</taxon>
        <taxon>Luteolibacter</taxon>
    </lineage>
</organism>
<evidence type="ECO:0000313" key="4">
    <source>
        <dbReference type="Proteomes" id="UP001165653"/>
    </source>
</evidence>
<dbReference type="SUPFAM" id="SSF88659">
    <property type="entry name" value="Sigma3 and sigma4 domains of RNA polymerase sigma factors"/>
    <property type="match status" value="1"/>
</dbReference>
<dbReference type="Pfam" id="PF04542">
    <property type="entry name" value="Sigma70_r2"/>
    <property type="match status" value="1"/>
</dbReference>
<feature type="domain" description="DUF6596" evidence="2">
    <location>
        <begin position="192"/>
        <end position="293"/>
    </location>
</feature>
<reference evidence="3" key="1">
    <citation type="submission" date="2022-10" db="EMBL/GenBank/DDBJ databases">
        <title>Luteolibacter sp. GHJ8, whole genome shotgun sequencing project.</title>
        <authorList>
            <person name="Zhao G."/>
            <person name="Shen L."/>
        </authorList>
    </citation>
    <scope>NUCLEOTIDE SEQUENCE</scope>
    <source>
        <strain evidence="3">GHJ8</strain>
    </source>
</reference>
<dbReference type="EMBL" id="JAPDDR010000006">
    <property type="protein sequence ID" value="MCW1914564.1"/>
    <property type="molecule type" value="Genomic_DNA"/>
</dbReference>
<protein>
    <submittedName>
        <fullName evidence="3">Sigma-70 family RNA polymerase sigma factor</fullName>
    </submittedName>
</protein>
<feature type="domain" description="RNA polymerase sigma-70 region 2" evidence="1">
    <location>
        <begin position="19"/>
        <end position="86"/>
    </location>
</feature>
<keyword evidence="4" id="KW-1185">Reference proteome</keyword>
<dbReference type="Proteomes" id="UP001165653">
    <property type="component" value="Unassembled WGS sequence"/>
</dbReference>
<dbReference type="SUPFAM" id="SSF88946">
    <property type="entry name" value="Sigma2 domain of RNA polymerase sigma factors"/>
    <property type="match status" value="1"/>
</dbReference>
<evidence type="ECO:0000259" key="1">
    <source>
        <dbReference type="Pfam" id="PF04542"/>
    </source>
</evidence>
<dbReference type="InterPro" id="IPR007627">
    <property type="entry name" value="RNA_pol_sigma70_r2"/>
</dbReference>
<dbReference type="InterPro" id="IPR013324">
    <property type="entry name" value="RNA_pol_sigma_r3/r4-like"/>
</dbReference>
<accession>A0ABT3G504</accession>
<dbReference type="NCBIfam" id="TIGR02937">
    <property type="entry name" value="sigma70-ECF"/>
    <property type="match status" value="1"/>
</dbReference>
<dbReference type="Pfam" id="PF20239">
    <property type="entry name" value="DUF6596"/>
    <property type="match status" value="1"/>
</dbReference>
<dbReference type="PANTHER" id="PTHR47756:SF2">
    <property type="entry name" value="BLL6612 PROTEIN"/>
    <property type="match status" value="1"/>
</dbReference>
<comment type="caution">
    <text evidence="3">The sequence shown here is derived from an EMBL/GenBank/DDBJ whole genome shotgun (WGS) entry which is preliminary data.</text>
</comment>
<dbReference type="PANTHER" id="PTHR47756">
    <property type="entry name" value="BLL6612 PROTEIN-RELATED"/>
    <property type="match status" value="1"/>
</dbReference>
<dbReference type="InterPro" id="IPR014284">
    <property type="entry name" value="RNA_pol_sigma-70_dom"/>
</dbReference>